<dbReference type="Gene3D" id="2.70.98.10">
    <property type="match status" value="1"/>
</dbReference>
<dbReference type="CDD" id="cd01083">
    <property type="entry name" value="GAG_Lyase"/>
    <property type="match status" value="1"/>
</dbReference>
<organism evidence="8 9">
    <name type="scientific">Holtiella tumoricola</name>
    <dbReference type="NCBI Taxonomy" id="3018743"/>
    <lineage>
        <taxon>Bacteria</taxon>
        <taxon>Bacillati</taxon>
        <taxon>Bacillota</taxon>
        <taxon>Clostridia</taxon>
        <taxon>Lachnospirales</taxon>
        <taxon>Cellulosilyticaceae</taxon>
        <taxon>Holtiella</taxon>
    </lineage>
</organism>
<dbReference type="InterPro" id="IPR004103">
    <property type="entry name" value="Lyase_8_C"/>
</dbReference>
<dbReference type="GO" id="GO:0030246">
    <property type="term" value="F:carbohydrate binding"/>
    <property type="evidence" value="ECO:0007669"/>
    <property type="project" value="InterPro"/>
</dbReference>
<reference evidence="8" key="1">
    <citation type="journal article" date="2023" name="Int. J. Syst. Evol. Microbiol.">
        <title>&lt;i&gt;Holtiella tumoricola&lt;/i&gt; gen. nov. sp. nov., isolated from a human clinical sample.</title>
        <authorList>
            <person name="Allen-Vercoe E."/>
            <person name="Daigneault M.C."/>
            <person name="Vancuren S.J."/>
            <person name="Cochrane K."/>
            <person name="O'Neal L.L."/>
            <person name="Sankaranarayanan K."/>
            <person name="Lawson P.A."/>
        </authorList>
    </citation>
    <scope>NUCLEOTIDE SEQUENCE</scope>
    <source>
        <strain evidence="8">CC70A</strain>
    </source>
</reference>
<protein>
    <submittedName>
        <fullName evidence="8">Polysaccharide lyase 8 family protein</fullName>
    </submittedName>
</protein>
<evidence type="ECO:0000259" key="5">
    <source>
        <dbReference type="Pfam" id="PF02278"/>
    </source>
</evidence>
<dbReference type="Proteomes" id="UP001169242">
    <property type="component" value="Unassembled WGS sequence"/>
</dbReference>
<gene>
    <name evidence="8" type="ORF">PBV87_17450</name>
</gene>
<dbReference type="EMBL" id="JAQIFT010000061">
    <property type="protein sequence ID" value="MDA3733267.1"/>
    <property type="molecule type" value="Genomic_DNA"/>
</dbReference>
<dbReference type="Gene3D" id="1.50.10.100">
    <property type="entry name" value="Chondroitin AC/alginate lyase"/>
    <property type="match status" value="1"/>
</dbReference>
<keyword evidence="3 8" id="KW-0456">Lyase</keyword>
<dbReference type="GO" id="GO:0005576">
    <property type="term" value="C:extracellular region"/>
    <property type="evidence" value="ECO:0007669"/>
    <property type="project" value="InterPro"/>
</dbReference>
<dbReference type="Pfam" id="PF02278">
    <property type="entry name" value="Lyase_8"/>
    <property type="match status" value="1"/>
</dbReference>
<sequence>MPAFKTLRNKWKEILIGESSTKPITIYEKRIIDDLDRRVESIVAMLCQDKNRIYLWKDEADFTNSQCQTNNYRRVLEMSKVYSIQGSHYYKSEMLLKIIEEALSFLYEHSYNANQAYHYGNWWNWEIGTPITLLNIMTLLGDDLSKDERHQYCEVINYYQPDPRYSGERSSNERLKKRISVGGNRVDTAKIAILLGIHTENALLIKQGRDALSSVFEVKDYRPTEKFIEKRDGLYRDGSFIQHRDVAYTGTYGNVMLGGLGEMLCLLNDSEWHITDPHIENIYQMIDNSFIPIIYKGHGMDCVNGRGASRQQYRDNGTGHMIMTSMLWFCQVAPQRYRDRYKERIKYWLKTDKVSSYIEKSTEIASVRMALAILEDDKISAAAELEGNFAYNYMDRMIHHRKHFACALSMSSWRIRTYETMLGENKRGFYTGDGMLYIYDDHQEAYNGDFWATVDPYKLAGITVVDKELEDEQGSFRTPSKWVSAMSIDDLYGIAGMQLDKRGIDDETGQIENLLGIDLKAKKSYFMLDNEIVALGCDITCSNQEQVETIIDTRKINKEERNKIYQTSRSIYIETDKEKTSTGYYFLQEHDIVIEEYTRIGNWFTINVNGSPEGIRQDYMTLAINHGRMPKNASYAYIMIPSITREQMESYQKHVPIRVVANEASMQGIQYKNRMMLNFFEKGSVPGIQVSQPVSIALKDNTHYIEVTLCDPTKECGESLDLILDGNFEYVAGDTSLIELHQQESYIHLNIRWQEKYGLPITFILKNKLNSEL</sequence>
<dbReference type="AlphaFoldDB" id="A0AA42DQB3"/>
<dbReference type="InterPro" id="IPR008929">
    <property type="entry name" value="Chondroitin_lyas"/>
</dbReference>
<dbReference type="GO" id="GO:0005975">
    <property type="term" value="P:carbohydrate metabolic process"/>
    <property type="evidence" value="ECO:0007669"/>
    <property type="project" value="InterPro"/>
</dbReference>
<dbReference type="Gene3D" id="2.60.220.10">
    <property type="entry name" value="Polysaccharide lyase family 8-like, C-terminal"/>
    <property type="match status" value="1"/>
</dbReference>
<feature type="active site" evidence="4">
    <location>
        <position position="252"/>
    </location>
</feature>
<feature type="domain" description="Polysaccharide lyase 8 N-terminal alpha-helical" evidence="7">
    <location>
        <begin position="11"/>
        <end position="346"/>
    </location>
</feature>
<evidence type="ECO:0000313" key="9">
    <source>
        <dbReference type="Proteomes" id="UP001169242"/>
    </source>
</evidence>
<dbReference type="PANTHER" id="PTHR38481:SF1">
    <property type="entry name" value="HYALURONATE LYASE"/>
    <property type="match status" value="1"/>
</dbReference>
<keyword evidence="9" id="KW-1185">Reference proteome</keyword>
<accession>A0AA42DQB3</accession>
<dbReference type="GO" id="GO:0016837">
    <property type="term" value="F:carbon-oxygen lyase activity, acting on polysaccharides"/>
    <property type="evidence" value="ECO:0007669"/>
    <property type="project" value="UniProtKB-ARBA"/>
</dbReference>
<proteinExistence type="inferred from homology"/>
<dbReference type="InterPro" id="IPR003159">
    <property type="entry name" value="Lyase_8_central_dom"/>
</dbReference>
<evidence type="ECO:0000256" key="1">
    <source>
        <dbReference type="ARBA" id="ARBA00006699"/>
    </source>
</evidence>
<dbReference type="Pfam" id="PF08124">
    <property type="entry name" value="Lyase_8_N"/>
    <property type="match status" value="1"/>
</dbReference>
<evidence type="ECO:0000256" key="3">
    <source>
        <dbReference type="ARBA" id="ARBA00023239"/>
    </source>
</evidence>
<evidence type="ECO:0000256" key="2">
    <source>
        <dbReference type="ARBA" id="ARBA00022729"/>
    </source>
</evidence>
<feature type="domain" description="Polysaccharide lyase family 8 central" evidence="5">
    <location>
        <begin position="390"/>
        <end position="643"/>
    </location>
</feature>
<dbReference type="SUPFAM" id="SSF49863">
    <property type="entry name" value="Hyaluronate lyase-like, C-terminal domain"/>
    <property type="match status" value="1"/>
</dbReference>
<dbReference type="RefSeq" id="WP_271013145.1">
    <property type="nucleotide sequence ID" value="NZ_JAQIFT010000061.1"/>
</dbReference>
<evidence type="ECO:0000313" key="8">
    <source>
        <dbReference type="EMBL" id="MDA3733267.1"/>
    </source>
</evidence>
<feature type="active site" evidence="4">
    <location>
        <position position="243"/>
    </location>
</feature>
<comment type="caution">
    <text evidence="8">The sequence shown here is derived from an EMBL/GenBank/DDBJ whole genome shotgun (WGS) entry which is preliminary data.</text>
</comment>
<dbReference type="InterPro" id="IPR011071">
    <property type="entry name" value="Lyase_8-like_C"/>
</dbReference>
<name>A0AA42DQB3_9FIRM</name>
<dbReference type="InterPro" id="IPR011013">
    <property type="entry name" value="Gal_mutarotase_sf_dom"/>
</dbReference>
<dbReference type="SUPFAM" id="SSF48230">
    <property type="entry name" value="Chondroitin AC/alginate lyase"/>
    <property type="match status" value="1"/>
</dbReference>
<evidence type="ECO:0000256" key="4">
    <source>
        <dbReference type="PIRSR" id="PIRSR638970-1"/>
    </source>
</evidence>
<comment type="similarity">
    <text evidence="1">Belongs to the polysaccharide lyase 8 family.</text>
</comment>
<evidence type="ECO:0000259" key="7">
    <source>
        <dbReference type="Pfam" id="PF08124"/>
    </source>
</evidence>
<keyword evidence="2" id="KW-0732">Signal</keyword>
<dbReference type="InterPro" id="IPR038970">
    <property type="entry name" value="Lyase_8"/>
</dbReference>
<dbReference type="SUPFAM" id="SSF74650">
    <property type="entry name" value="Galactose mutarotase-like"/>
    <property type="match status" value="1"/>
</dbReference>
<feature type="domain" description="Polysaccharide lyase family 8 C-terminal" evidence="6">
    <location>
        <begin position="658"/>
        <end position="714"/>
    </location>
</feature>
<dbReference type="InterPro" id="IPR014718">
    <property type="entry name" value="GH-type_carb-bd"/>
</dbReference>
<evidence type="ECO:0000259" key="6">
    <source>
        <dbReference type="Pfam" id="PF02884"/>
    </source>
</evidence>
<dbReference type="InterPro" id="IPR012970">
    <property type="entry name" value="Lyase_8_alpha_N"/>
</dbReference>
<feature type="active site" evidence="4">
    <location>
        <position position="306"/>
    </location>
</feature>
<dbReference type="Pfam" id="PF02884">
    <property type="entry name" value="Lyase_8_C"/>
    <property type="match status" value="1"/>
</dbReference>
<dbReference type="PANTHER" id="PTHR38481">
    <property type="entry name" value="HYALURONATE LYASE"/>
    <property type="match status" value="1"/>
</dbReference>